<dbReference type="GO" id="GO:0004930">
    <property type="term" value="F:G protein-coupled receptor activity"/>
    <property type="evidence" value="ECO:0007669"/>
    <property type="project" value="InterPro"/>
</dbReference>
<dbReference type="InterPro" id="IPR052954">
    <property type="entry name" value="GPCR-Ligand_Int"/>
</dbReference>
<dbReference type="Proteomes" id="UP000887540">
    <property type="component" value="Unplaced"/>
</dbReference>
<dbReference type="SUPFAM" id="SSF81321">
    <property type="entry name" value="Family A G protein-coupled receptor-like"/>
    <property type="match status" value="1"/>
</dbReference>
<organism evidence="7 8">
    <name type="scientific">Acrobeloides nanus</name>
    <dbReference type="NCBI Taxonomy" id="290746"/>
    <lineage>
        <taxon>Eukaryota</taxon>
        <taxon>Metazoa</taxon>
        <taxon>Ecdysozoa</taxon>
        <taxon>Nematoda</taxon>
        <taxon>Chromadorea</taxon>
        <taxon>Rhabditida</taxon>
        <taxon>Tylenchina</taxon>
        <taxon>Cephalobomorpha</taxon>
        <taxon>Cephaloboidea</taxon>
        <taxon>Cephalobidae</taxon>
        <taxon>Acrobeloides</taxon>
    </lineage>
</organism>
<dbReference type="PANTHER" id="PTHR46641">
    <property type="entry name" value="FMRFAMIDE RECEPTOR-RELATED"/>
    <property type="match status" value="1"/>
</dbReference>
<feature type="transmembrane region" description="Helical" evidence="5">
    <location>
        <begin position="45"/>
        <end position="70"/>
    </location>
</feature>
<dbReference type="Gene3D" id="1.20.1070.10">
    <property type="entry name" value="Rhodopsin 7-helix transmembrane proteins"/>
    <property type="match status" value="1"/>
</dbReference>
<reference evidence="8" key="1">
    <citation type="submission" date="2022-11" db="UniProtKB">
        <authorList>
            <consortium name="WormBaseParasite"/>
        </authorList>
    </citation>
    <scope>IDENTIFICATION</scope>
</reference>
<feature type="transmembrane region" description="Helical" evidence="5">
    <location>
        <begin position="118"/>
        <end position="142"/>
    </location>
</feature>
<evidence type="ECO:0000256" key="2">
    <source>
        <dbReference type="ARBA" id="ARBA00022692"/>
    </source>
</evidence>
<dbReference type="GO" id="GO:0016020">
    <property type="term" value="C:membrane"/>
    <property type="evidence" value="ECO:0007669"/>
    <property type="project" value="UniProtKB-SubCell"/>
</dbReference>
<evidence type="ECO:0000256" key="5">
    <source>
        <dbReference type="SAM" id="Phobius"/>
    </source>
</evidence>
<dbReference type="WBParaSite" id="ACRNAN_scaffold4269.g15151.t1">
    <property type="protein sequence ID" value="ACRNAN_scaffold4269.g15151.t1"/>
    <property type="gene ID" value="ACRNAN_scaffold4269.g15151"/>
</dbReference>
<evidence type="ECO:0000313" key="8">
    <source>
        <dbReference type="WBParaSite" id="ACRNAN_scaffold4269.g15151.t1"/>
    </source>
</evidence>
<protein>
    <submittedName>
        <fullName evidence="8">G-protein coupled receptors family 1 profile domain-containing protein</fullName>
    </submittedName>
</protein>
<evidence type="ECO:0000256" key="1">
    <source>
        <dbReference type="ARBA" id="ARBA00004370"/>
    </source>
</evidence>
<dbReference type="PRINTS" id="PR00237">
    <property type="entry name" value="GPCRRHODOPSN"/>
</dbReference>
<sequence>MPVWFEFTWEIEKVTKEDGTITWFMFHIPSELYYNEKYQFIMKKVLYPIAVYLIPLILISVLNMRILFYISYKRRMAKERRSVMLLISIVLLFFTCHTGVLVIRFFDIQKYITVPSFIFALELINFLININSFANPMLYFFFTRKFQDLNITWEANDSSNMVTERLLKTFSAKSTRNKSPV</sequence>
<keyword evidence="2 5" id="KW-0812">Transmembrane</keyword>
<accession>A0A914DXY2</accession>
<keyword evidence="7" id="KW-1185">Reference proteome</keyword>
<feature type="domain" description="G-protein coupled receptors family 1 profile" evidence="6">
    <location>
        <begin position="1"/>
        <end position="139"/>
    </location>
</feature>
<keyword evidence="3 5" id="KW-1133">Transmembrane helix</keyword>
<dbReference type="PROSITE" id="PS50262">
    <property type="entry name" value="G_PROTEIN_RECEP_F1_2"/>
    <property type="match status" value="1"/>
</dbReference>
<evidence type="ECO:0000256" key="4">
    <source>
        <dbReference type="ARBA" id="ARBA00023136"/>
    </source>
</evidence>
<dbReference type="AlphaFoldDB" id="A0A914DXY2"/>
<evidence type="ECO:0000256" key="3">
    <source>
        <dbReference type="ARBA" id="ARBA00022989"/>
    </source>
</evidence>
<keyword evidence="4 5" id="KW-0472">Membrane</keyword>
<evidence type="ECO:0000259" key="6">
    <source>
        <dbReference type="PROSITE" id="PS50262"/>
    </source>
</evidence>
<evidence type="ECO:0000313" key="7">
    <source>
        <dbReference type="Proteomes" id="UP000887540"/>
    </source>
</evidence>
<name>A0A914DXY2_9BILA</name>
<dbReference type="InterPro" id="IPR017452">
    <property type="entry name" value="GPCR_Rhodpsn_7TM"/>
</dbReference>
<feature type="transmembrane region" description="Helical" evidence="5">
    <location>
        <begin position="82"/>
        <end position="106"/>
    </location>
</feature>
<dbReference type="InterPro" id="IPR000276">
    <property type="entry name" value="GPCR_Rhodpsn"/>
</dbReference>
<proteinExistence type="predicted"/>
<comment type="subcellular location">
    <subcellularLocation>
        <location evidence="1">Membrane</location>
    </subcellularLocation>
</comment>
<dbReference type="PANTHER" id="PTHR46641:SF16">
    <property type="entry name" value="G-PROTEIN COUPLED RECEPTORS FAMILY 1 PROFILE DOMAIN-CONTAINING PROTEIN"/>
    <property type="match status" value="1"/>
</dbReference>